<reference evidence="1 2" key="1">
    <citation type="journal article" date="2011" name="PLoS Pathog.">
        <title>Dynamic evolution of pathogenicity revealed by sequencing and comparative genomics of 19 Pseudomonas syringae isolates.</title>
        <authorList>
            <person name="Baltrus D.A."/>
            <person name="Nishimura M.T."/>
            <person name="Romanchuk A."/>
            <person name="Chang J.H."/>
            <person name="Mukhtar M.S."/>
            <person name="Cherkis K."/>
            <person name="Roach J."/>
            <person name="Grant S.R."/>
            <person name="Jones C.D."/>
            <person name="Dangl J.L."/>
        </authorList>
    </citation>
    <scope>NUCLEOTIDE SEQUENCE [LARGE SCALE GENOMIC DNA]</scope>
    <source>
        <strain evidence="1 2">1704B</strain>
    </source>
</reference>
<dbReference type="AlphaFoldDB" id="F3GS39"/>
<evidence type="ECO:0000313" key="2">
    <source>
        <dbReference type="Proteomes" id="UP000004986"/>
    </source>
</evidence>
<keyword evidence="2" id="KW-1185">Reference proteome</keyword>
<name>F3GS39_PSESJ</name>
<proteinExistence type="predicted"/>
<dbReference type="EMBL" id="AEAI01004863">
    <property type="protein sequence ID" value="EGH49892.1"/>
    <property type="molecule type" value="Genomic_DNA"/>
</dbReference>
<feature type="non-terminal residue" evidence="1">
    <location>
        <position position="1"/>
    </location>
</feature>
<protein>
    <submittedName>
        <fullName evidence="1">Uncharacterized protein</fullName>
    </submittedName>
</protein>
<gene>
    <name evidence="1" type="ORF">PSYPI_48802</name>
</gene>
<feature type="non-terminal residue" evidence="1">
    <location>
        <position position="35"/>
    </location>
</feature>
<accession>F3GS39</accession>
<organism evidence="1 2">
    <name type="scientific">Pseudomonas syringae pv. pisi str. 1704B</name>
    <dbReference type="NCBI Taxonomy" id="629263"/>
    <lineage>
        <taxon>Bacteria</taxon>
        <taxon>Pseudomonadati</taxon>
        <taxon>Pseudomonadota</taxon>
        <taxon>Gammaproteobacteria</taxon>
        <taxon>Pseudomonadales</taxon>
        <taxon>Pseudomonadaceae</taxon>
        <taxon>Pseudomonas</taxon>
        <taxon>Pseudomonas syringae</taxon>
    </lineage>
</organism>
<dbReference type="Proteomes" id="UP000004986">
    <property type="component" value="Unassembled WGS sequence"/>
</dbReference>
<dbReference type="HOGENOM" id="CLU_3370390_0_0_6"/>
<sequence length="35" mass="3686">DWPSASSLAITDEAARVSAQKEELTGILDDIAAIK</sequence>
<evidence type="ECO:0000313" key="1">
    <source>
        <dbReference type="EMBL" id="EGH49892.1"/>
    </source>
</evidence>
<comment type="caution">
    <text evidence="1">The sequence shown here is derived from an EMBL/GenBank/DDBJ whole genome shotgun (WGS) entry which is preliminary data.</text>
</comment>